<sequence length="396" mass="41866">MSSSIHGAPEPVRPRPSVHAEREQRATPRAGQPGAIPDSERAFFVQEFRGVTIVLSLPVLDDDALEPLSRTVRGFDEGDTRLVLVVADQGDAARLQARLHPALGEAAVLTAPTVWSEDALAGLWITATDARVVVVVAADPRAVAASAGFVAAGLGASKVVLTDPDGGWGDPPRSFVDLELHRDALDSALRERGDGSLLHAAETALRGGAFSVNLCRAQDIELELFTFDGTGTLLTLGGYVHLTELRVDDLPAVERLVAQGVADGVLKPRSREQVARMAVGGLGARVLRTGHLAGIVGLETEPYGRDGLGEVSALITVSEFSGAGSGGLLVDGLVERARGAGLRALFAVTVSDDAAAFFVRRGFREVPQDAVPASKWDGYDPERLAHARCFWFDLRP</sequence>
<feature type="domain" description="N-acetyltransferase" evidence="4">
    <location>
        <begin position="240"/>
        <end position="386"/>
    </location>
</feature>
<dbReference type="GO" id="GO:0016746">
    <property type="term" value="F:acyltransferase activity"/>
    <property type="evidence" value="ECO:0007669"/>
    <property type="project" value="UniProtKB-KW"/>
</dbReference>
<dbReference type="PROSITE" id="PS51186">
    <property type="entry name" value="GNAT"/>
    <property type="match status" value="1"/>
</dbReference>
<dbReference type="PANTHER" id="PTHR30602">
    <property type="entry name" value="AMINO-ACID ACETYLTRANSFERASE"/>
    <property type="match status" value="1"/>
</dbReference>
<dbReference type="SUPFAM" id="SSF55729">
    <property type="entry name" value="Acyl-CoA N-acyltransferases (Nat)"/>
    <property type="match status" value="1"/>
</dbReference>
<comment type="caution">
    <text evidence="5">The sequence shown here is derived from an EMBL/GenBank/DDBJ whole genome shotgun (WGS) entry which is preliminary data.</text>
</comment>
<dbReference type="RefSeq" id="WP_214346937.1">
    <property type="nucleotide sequence ID" value="NZ_JAHBOH010000001.1"/>
</dbReference>
<accession>A0ABS5TWE0</accession>
<dbReference type="EMBL" id="JAHBOH010000001">
    <property type="protein sequence ID" value="MBT0993426.1"/>
    <property type="molecule type" value="Genomic_DNA"/>
</dbReference>
<evidence type="ECO:0000259" key="4">
    <source>
        <dbReference type="PROSITE" id="PS51186"/>
    </source>
</evidence>
<keyword evidence="6" id="KW-1185">Reference proteome</keyword>
<reference evidence="5 6" key="1">
    <citation type="submission" date="2021-05" db="EMBL/GenBank/DDBJ databases">
        <title>Description of Cellulomonas sp. DKR-3 sp. nov.</title>
        <authorList>
            <person name="Dahal R.H."/>
            <person name="Chaudhary D.K."/>
        </authorList>
    </citation>
    <scope>NUCLEOTIDE SEQUENCE [LARGE SCALE GENOMIC DNA]</scope>
    <source>
        <strain evidence="5 6">DKR-3</strain>
    </source>
</reference>
<evidence type="ECO:0000256" key="3">
    <source>
        <dbReference type="SAM" id="MobiDB-lite"/>
    </source>
</evidence>
<keyword evidence="1 5" id="KW-0808">Transferase</keyword>
<dbReference type="Proteomes" id="UP000722125">
    <property type="component" value="Unassembled WGS sequence"/>
</dbReference>
<gene>
    <name evidence="5" type="ORF">KIN34_03890</name>
</gene>
<dbReference type="PANTHER" id="PTHR30602:SF12">
    <property type="entry name" value="AMINO-ACID ACETYLTRANSFERASE NAGS1, CHLOROPLASTIC-RELATED"/>
    <property type="match status" value="1"/>
</dbReference>
<evidence type="ECO:0000256" key="1">
    <source>
        <dbReference type="ARBA" id="ARBA00022679"/>
    </source>
</evidence>
<dbReference type="EC" id="2.3.1.-" evidence="5"/>
<protein>
    <submittedName>
        <fullName evidence="5">GNAT family N-acetyltransferase</fullName>
        <ecNumber evidence="5">2.3.1.-</ecNumber>
    </submittedName>
</protein>
<evidence type="ECO:0000313" key="5">
    <source>
        <dbReference type="EMBL" id="MBT0993426.1"/>
    </source>
</evidence>
<dbReference type="InterPro" id="IPR016181">
    <property type="entry name" value="Acyl_CoA_acyltransferase"/>
</dbReference>
<keyword evidence="2 5" id="KW-0012">Acyltransferase</keyword>
<name>A0ABS5TWE0_9CELL</name>
<dbReference type="InterPro" id="IPR000182">
    <property type="entry name" value="GNAT_dom"/>
</dbReference>
<evidence type="ECO:0000313" key="6">
    <source>
        <dbReference type="Proteomes" id="UP000722125"/>
    </source>
</evidence>
<dbReference type="Gene3D" id="3.40.630.30">
    <property type="match status" value="1"/>
</dbReference>
<dbReference type="InterPro" id="IPR010167">
    <property type="entry name" value="NH2A_AcTrfase"/>
</dbReference>
<proteinExistence type="predicted"/>
<organism evidence="5 6">
    <name type="scientific">Cellulomonas fulva</name>
    <dbReference type="NCBI Taxonomy" id="2835530"/>
    <lineage>
        <taxon>Bacteria</taxon>
        <taxon>Bacillati</taxon>
        <taxon>Actinomycetota</taxon>
        <taxon>Actinomycetes</taxon>
        <taxon>Micrococcales</taxon>
        <taxon>Cellulomonadaceae</taxon>
        <taxon>Cellulomonas</taxon>
    </lineage>
</organism>
<dbReference type="Pfam" id="PF00583">
    <property type="entry name" value="Acetyltransf_1"/>
    <property type="match status" value="1"/>
</dbReference>
<evidence type="ECO:0000256" key="2">
    <source>
        <dbReference type="ARBA" id="ARBA00023315"/>
    </source>
</evidence>
<feature type="region of interest" description="Disordered" evidence="3">
    <location>
        <begin position="1"/>
        <end position="36"/>
    </location>
</feature>